<dbReference type="EMBL" id="GBRH01264819">
    <property type="protein sequence ID" value="JAD33076.1"/>
    <property type="molecule type" value="Transcribed_RNA"/>
</dbReference>
<protein>
    <submittedName>
        <fullName evidence="1">Uncharacterized protein</fullName>
    </submittedName>
</protein>
<reference evidence="1" key="1">
    <citation type="submission" date="2014-09" db="EMBL/GenBank/DDBJ databases">
        <authorList>
            <person name="Magalhaes I.L.F."/>
            <person name="Oliveira U."/>
            <person name="Santos F.R."/>
            <person name="Vidigal T.H.D.A."/>
            <person name="Brescovit A.D."/>
            <person name="Santos A.J."/>
        </authorList>
    </citation>
    <scope>NUCLEOTIDE SEQUENCE</scope>
    <source>
        <tissue evidence="1">Shoot tissue taken approximately 20 cm above the soil surface</tissue>
    </source>
</reference>
<name>A0A0A8Z2N4_ARUDO</name>
<evidence type="ECO:0000313" key="1">
    <source>
        <dbReference type="EMBL" id="JAD33076.1"/>
    </source>
</evidence>
<dbReference type="AlphaFoldDB" id="A0A0A8Z2N4"/>
<proteinExistence type="predicted"/>
<organism evidence="1">
    <name type="scientific">Arundo donax</name>
    <name type="common">Giant reed</name>
    <name type="synonym">Donax arundinaceus</name>
    <dbReference type="NCBI Taxonomy" id="35708"/>
    <lineage>
        <taxon>Eukaryota</taxon>
        <taxon>Viridiplantae</taxon>
        <taxon>Streptophyta</taxon>
        <taxon>Embryophyta</taxon>
        <taxon>Tracheophyta</taxon>
        <taxon>Spermatophyta</taxon>
        <taxon>Magnoliopsida</taxon>
        <taxon>Liliopsida</taxon>
        <taxon>Poales</taxon>
        <taxon>Poaceae</taxon>
        <taxon>PACMAD clade</taxon>
        <taxon>Arundinoideae</taxon>
        <taxon>Arundineae</taxon>
        <taxon>Arundo</taxon>
    </lineage>
</organism>
<sequence>MFLLHLCFLSALEAFIFSFKLPYICMCAAGLYANVMLPSWLSVEPLVKLDLVCMRHTIASANACHAIY</sequence>
<accession>A0A0A8Z2N4</accession>
<reference evidence="1" key="2">
    <citation type="journal article" date="2015" name="Data Brief">
        <title>Shoot transcriptome of the giant reed, Arundo donax.</title>
        <authorList>
            <person name="Barrero R.A."/>
            <person name="Guerrero F.D."/>
            <person name="Moolhuijzen P."/>
            <person name="Goolsby J.A."/>
            <person name="Tidwell J."/>
            <person name="Bellgard S.E."/>
            <person name="Bellgard M.I."/>
        </authorList>
    </citation>
    <scope>NUCLEOTIDE SEQUENCE</scope>
    <source>
        <tissue evidence="1">Shoot tissue taken approximately 20 cm above the soil surface</tissue>
    </source>
</reference>